<reference evidence="1 2" key="1">
    <citation type="submission" date="2018-04" db="EMBL/GenBank/DDBJ databases">
        <title>Halococcoides cellulosivorans gen. nov., sp. nov., an extremely halophilic cellulose-utilizing haloarchaeon from hypersaline lakes.</title>
        <authorList>
            <person name="Sorokin D.Y."/>
            <person name="Toshchakov S.V."/>
            <person name="Samarov N.I."/>
            <person name="Korzhenkov A."/>
            <person name="Kublanov I.V."/>
        </authorList>
    </citation>
    <scope>NUCLEOTIDE SEQUENCE [LARGE SCALE GENOMIC DNA]</scope>
    <source>
        <strain evidence="1 2">HArcel1</strain>
    </source>
</reference>
<name>A0A2R4X039_9EURY</name>
<protein>
    <submittedName>
        <fullName evidence="1">DUF3368 domain-containing protein</fullName>
    </submittedName>
</protein>
<dbReference type="Proteomes" id="UP000244727">
    <property type="component" value="Chromosome"/>
</dbReference>
<evidence type="ECO:0000313" key="2">
    <source>
        <dbReference type="Proteomes" id="UP000244727"/>
    </source>
</evidence>
<proteinExistence type="predicted"/>
<dbReference type="EMBL" id="CP028858">
    <property type="protein sequence ID" value="AWB27131.1"/>
    <property type="molecule type" value="Genomic_DNA"/>
</dbReference>
<dbReference type="RefSeq" id="WP_108381500.1">
    <property type="nucleotide sequence ID" value="NZ_CP028858.1"/>
</dbReference>
<keyword evidence="2" id="KW-1185">Reference proteome</keyword>
<dbReference type="KEGG" id="harc:HARCEL1_05125"/>
<dbReference type="GeneID" id="36511866"/>
<dbReference type="InterPro" id="IPR021799">
    <property type="entry name" value="PIN-like_prokaryotic"/>
</dbReference>
<organism evidence="1 2">
    <name type="scientific">Halococcoides cellulosivorans</name>
    <dbReference type="NCBI Taxonomy" id="1679096"/>
    <lineage>
        <taxon>Archaea</taxon>
        <taxon>Methanobacteriati</taxon>
        <taxon>Methanobacteriota</taxon>
        <taxon>Stenosarchaea group</taxon>
        <taxon>Halobacteria</taxon>
        <taxon>Halobacteriales</taxon>
        <taxon>Haloarculaceae</taxon>
        <taxon>Halococcoides</taxon>
    </lineage>
</organism>
<gene>
    <name evidence="1" type="ORF">HARCEL1_05125</name>
</gene>
<accession>A0A2R4X039</accession>
<dbReference type="PANTHER" id="PTHR39550">
    <property type="entry name" value="SLL0658 PROTEIN"/>
    <property type="match status" value="1"/>
</dbReference>
<sequence length="162" mass="17862">MSTSSHYSSPLLNLALIERLDCLTRQFGTITIPQPVWAELTAGEDGLREIQAFRRSDDVTVVPVDRSSLVRELTTRLDSGEAAAIAHALDIDADRVLIDEREGRRVARRHDLDVTGAIGILIRAAVDGPVADLQGELDALRDAGFWISDDLFERALRDARTD</sequence>
<dbReference type="AlphaFoldDB" id="A0A2R4X039"/>
<dbReference type="Pfam" id="PF11848">
    <property type="entry name" value="DUF3368"/>
    <property type="match status" value="1"/>
</dbReference>
<dbReference type="PANTHER" id="PTHR39550:SF1">
    <property type="entry name" value="SLL0658 PROTEIN"/>
    <property type="match status" value="1"/>
</dbReference>
<evidence type="ECO:0000313" key="1">
    <source>
        <dbReference type="EMBL" id="AWB27131.1"/>
    </source>
</evidence>